<feature type="compositionally biased region" description="Acidic residues" evidence="1">
    <location>
        <begin position="74"/>
        <end position="87"/>
    </location>
</feature>
<protein>
    <submittedName>
        <fullName evidence="2">Uncharacterized protein</fullName>
    </submittedName>
</protein>
<evidence type="ECO:0000256" key="1">
    <source>
        <dbReference type="SAM" id="MobiDB-lite"/>
    </source>
</evidence>
<accession>A0A085NDW4</accession>
<reference evidence="2" key="1">
    <citation type="journal article" date="2014" name="Nat. Genet.">
        <title>Genome and transcriptome of the porcine whipworm Trichuris suis.</title>
        <authorList>
            <person name="Jex A.R."/>
            <person name="Nejsum P."/>
            <person name="Schwarz E.M."/>
            <person name="Hu L."/>
            <person name="Young N.D."/>
            <person name="Hall R.S."/>
            <person name="Korhonen P.K."/>
            <person name="Liao S."/>
            <person name="Thamsborg S."/>
            <person name="Xia J."/>
            <person name="Xu P."/>
            <person name="Wang S."/>
            <person name="Scheerlinck J.P."/>
            <person name="Hofmann A."/>
            <person name="Sternberg P.W."/>
            <person name="Wang J."/>
            <person name="Gasser R.B."/>
        </authorList>
    </citation>
    <scope>NUCLEOTIDE SEQUENCE [LARGE SCALE GENOMIC DNA]</scope>
    <source>
        <strain evidence="2">DCEP-RM93F</strain>
    </source>
</reference>
<feature type="region of interest" description="Disordered" evidence="1">
    <location>
        <begin position="64"/>
        <end position="87"/>
    </location>
</feature>
<proteinExistence type="predicted"/>
<dbReference type="Proteomes" id="UP000030758">
    <property type="component" value="Unassembled WGS sequence"/>
</dbReference>
<sequence length="87" mass="9893">MSTFNRAAVKHLAGLSIVIINKGQREKRFYRISNEKSFVLLNRNCCVMRHWLDDSMVVMVTEFGPPSEQSDLSDKDDVESSSEEGVL</sequence>
<name>A0A085NDW4_9BILA</name>
<organism evidence="2">
    <name type="scientific">Trichuris suis</name>
    <name type="common">pig whipworm</name>
    <dbReference type="NCBI Taxonomy" id="68888"/>
    <lineage>
        <taxon>Eukaryota</taxon>
        <taxon>Metazoa</taxon>
        <taxon>Ecdysozoa</taxon>
        <taxon>Nematoda</taxon>
        <taxon>Enoplea</taxon>
        <taxon>Dorylaimia</taxon>
        <taxon>Trichinellida</taxon>
        <taxon>Trichuridae</taxon>
        <taxon>Trichuris</taxon>
    </lineage>
</organism>
<evidence type="ECO:0000313" key="2">
    <source>
        <dbReference type="EMBL" id="KFD67660.1"/>
    </source>
</evidence>
<gene>
    <name evidence="2" type="ORF">M514_20156</name>
</gene>
<dbReference type="EMBL" id="KL367512">
    <property type="protein sequence ID" value="KFD67660.1"/>
    <property type="molecule type" value="Genomic_DNA"/>
</dbReference>
<dbReference type="AlphaFoldDB" id="A0A085NDW4"/>